<evidence type="ECO:0000259" key="6">
    <source>
        <dbReference type="SMART" id="SM01043"/>
    </source>
</evidence>
<dbReference type="SMART" id="SM00862">
    <property type="entry name" value="Trans_reg_C"/>
    <property type="match status" value="1"/>
</dbReference>
<dbReference type="Proteomes" id="UP000630887">
    <property type="component" value="Unassembled WGS sequence"/>
</dbReference>
<evidence type="ECO:0000313" key="7">
    <source>
        <dbReference type="EMBL" id="GIG07141.1"/>
    </source>
</evidence>
<dbReference type="CDD" id="cd15831">
    <property type="entry name" value="BTAD"/>
    <property type="match status" value="1"/>
</dbReference>
<keyword evidence="8" id="KW-1185">Reference proteome</keyword>
<organism evidence="7 8">
    <name type="scientific">Catellatospora coxensis</name>
    <dbReference type="NCBI Taxonomy" id="310354"/>
    <lineage>
        <taxon>Bacteria</taxon>
        <taxon>Bacillati</taxon>
        <taxon>Actinomycetota</taxon>
        <taxon>Actinomycetes</taxon>
        <taxon>Micromonosporales</taxon>
        <taxon>Micromonosporaceae</taxon>
        <taxon>Catellatospora</taxon>
    </lineage>
</organism>
<evidence type="ECO:0000256" key="4">
    <source>
        <dbReference type="ARBA" id="ARBA00023163"/>
    </source>
</evidence>
<dbReference type="Pfam" id="PF00486">
    <property type="entry name" value="Trans_reg_C"/>
    <property type="match status" value="1"/>
</dbReference>
<proteinExistence type="inferred from homology"/>
<keyword evidence="4" id="KW-0804">Transcription</keyword>
<evidence type="ECO:0000256" key="2">
    <source>
        <dbReference type="ARBA" id="ARBA00023015"/>
    </source>
</evidence>
<reference evidence="7 8" key="1">
    <citation type="submission" date="2021-01" db="EMBL/GenBank/DDBJ databases">
        <title>Whole genome shotgun sequence of Catellatospora coxensis NBRC 107359.</title>
        <authorList>
            <person name="Komaki H."/>
            <person name="Tamura T."/>
        </authorList>
    </citation>
    <scope>NUCLEOTIDE SEQUENCE [LARGE SCALE GENOMIC DNA]</scope>
    <source>
        <strain evidence="7 8">NBRC 107359</strain>
    </source>
</reference>
<dbReference type="RefSeq" id="WP_203693493.1">
    <property type="nucleotide sequence ID" value="NZ_BAAALC010000044.1"/>
</dbReference>
<feature type="domain" description="OmpR/PhoB-type" evidence="5">
    <location>
        <begin position="18"/>
        <end position="94"/>
    </location>
</feature>
<dbReference type="PANTHER" id="PTHR35807">
    <property type="entry name" value="TRANSCRIPTIONAL REGULATOR REDD-RELATED"/>
    <property type="match status" value="1"/>
</dbReference>
<dbReference type="Pfam" id="PF03704">
    <property type="entry name" value="BTAD"/>
    <property type="match status" value="1"/>
</dbReference>
<dbReference type="GO" id="GO:0000160">
    <property type="term" value="P:phosphorelay signal transduction system"/>
    <property type="evidence" value="ECO:0007669"/>
    <property type="project" value="InterPro"/>
</dbReference>
<accession>A0A8J3P7J2</accession>
<comment type="similarity">
    <text evidence="1">Belongs to the AfsR/DnrI/RedD regulatory family.</text>
</comment>
<keyword evidence="2" id="KW-0805">Transcription regulation</keyword>
<comment type="caution">
    <text evidence="7">The sequence shown here is derived from an EMBL/GenBank/DDBJ whole genome shotgun (WGS) entry which is preliminary data.</text>
</comment>
<dbReference type="GO" id="GO:0003677">
    <property type="term" value="F:DNA binding"/>
    <property type="evidence" value="ECO:0007669"/>
    <property type="project" value="UniProtKB-KW"/>
</dbReference>
<keyword evidence="3" id="KW-0238">DNA-binding</keyword>
<dbReference type="GO" id="GO:0006355">
    <property type="term" value="P:regulation of DNA-templated transcription"/>
    <property type="evidence" value="ECO:0007669"/>
    <property type="project" value="InterPro"/>
</dbReference>
<dbReference type="Gene3D" id="1.10.10.10">
    <property type="entry name" value="Winged helix-like DNA-binding domain superfamily/Winged helix DNA-binding domain"/>
    <property type="match status" value="1"/>
</dbReference>
<dbReference type="PANTHER" id="PTHR35807:SF1">
    <property type="entry name" value="TRANSCRIPTIONAL REGULATOR REDD"/>
    <property type="match status" value="1"/>
</dbReference>
<dbReference type="InterPro" id="IPR016032">
    <property type="entry name" value="Sig_transdc_resp-reg_C-effctor"/>
</dbReference>
<name>A0A8J3P7J2_9ACTN</name>
<dbReference type="InterPro" id="IPR011990">
    <property type="entry name" value="TPR-like_helical_dom_sf"/>
</dbReference>
<dbReference type="InterPro" id="IPR051677">
    <property type="entry name" value="AfsR-DnrI-RedD_regulator"/>
</dbReference>
<evidence type="ECO:0000256" key="3">
    <source>
        <dbReference type="ARBA" id="ARBA00023125"/>
    </source>
</evidence>
<evidence type="ECO:0000256" key="1">
    <source>
        <dbReference type="ARBA" id="ARBA00005820"/>
    </source>
</evidence>
<sequence length="268" mass="29793">MASFQCLGPFLTGSPGQSRSVTPGRRSRLLAALVAHVNTVLSIDQVIGEIWEQDAPAGAAQTVHAHVARLRKDLASHLSGVEARIDWRHPGYVLHTDRAEVDICVFSDLAGDCAEAWPRNPLRAIESGRQALALWRGIPFAGHELGTLGRITRARLEETHLATLETVMDAKLELGLHRQLIGELRELVLAHPFYERFHVQLMIALYRCQRQSEALDAYHSVRRLLQSELGVEPSPQLRETATRVLRQDPVLRAPATSAPVHMMTTWPA</sequence>
<feature type="domain" description="Bacterial transcriptional activator" evidence="6">
    <location>
        <begin position="101"/>
        <end position="245"/>
    </location>
</feature>
<dbReference type="InterPro" id="IPR005158">
    <property type="entry name" value="BTAD"/>
</dbReference>
<protein>
    <recommendedName>
        <fullName evidence="9">DNA-binding SARP family transcriptional activator</fullName>
    </recommendedName>
</protein>
<dbReference type="EMBL" id="BONI01000031">
    <property type="protein sequence ID" value="GIG07141.1"/>
    <property type="molecule type" value="Genomic_DNA"/>
</dbReference>
<gene>
    <name evidence="7" type="ORF">Cco03nite_38410</name>
</gene>
<dbReference type="Gene3D" id="1.25.40.10">
    <property type="entry name" value="Tetratricopeptide repeat domain"/>
    <property type="match status" value="1"/>
</dbReference>
<evidence type="ECO:0000313" key="8">
    <source>
        <dbReference type="Proteomes" id="UP000630887"/>
    </source>
</evidence>
<dbReference type="SUPFAM" id="SSF46894">
    <property type="entry name" value="C-terminal effector domain of the bipartite response regulators"/>
    <property type="match status" value="1"/>
</dbReference>
<dbReference type="SUPFAM" id="SSF48452">
    <property type="entry name" value="TPR-like"/>
    <property type="match status" value="1"/>
</dbReference>
<dbReference type="SMART" id="SM01043">
    <property type="entry name" value="BTAD"/>
    <property type="match status" value="1"/>
</dbReference>
<dbReference type="InterPro" id="IPR036388">
    <property type="entry name" value="WH-like_DNA-bd_sf"/>
</dbReference>
<dbReference type="AlphaFoldDB" id="A0A8J3P7J2"/>
<evidence type="ECO:0000259" key="5">
    <source>
        <dbReference type="SMART" id="SM00862"/>
    </source>
</evidence>
<evidence type="ECO:0008006" key="9">
    <source>
        <dbReference type="Google" id="ProtNLM"/>
    </source>
</evidence>
<dbReference type="InterPro" id="IPR001867">
    <property type="entry name" value="OmpR/PhoB-type_DNA-bd"/>
</dbReference>